<evidence type="ECO:0008006" key="4">
    <source>
        <dbReference type="Google" id="ProtNLM"/>
    </source>
</evidence>
<dbReference type="EMBL" id="CP013107">
    <property type="protein sequence ID" value="APG92857.1"/>
    <property type="molecule type" value="Genomic_DNA"/>
</dbReference>
<evidence type="ECO:0000313" key="3">
    <source>
        <dbReference type="Proteomes" id="UP000182306"/>
    </source>
</evidence>
<dbReference type="Proteomes" id="UP000182306">
    <property type="component" value="Chromosome"/>
</dbReference>
<protein>
    <recommendedName>
        <fullName evidence="4">DUF2794 domain-containing protein</fullName>
    </recommendedName>
</protein>
<sequence>MVLSHQRAELPMTDQSDLPEGEARHQGQTTSNVVVDFHEYKQAKNPPPVTFHRRELDLVLRLYGRMVGEGEWRDYAIDHLKDRAVFSVFKRAGEVPLYRIEKNPKLAAKQGAYSVLNAHGTILKRGHELAQVLKVFDKVLKLVET</sequence>
<reference evidence="2 3" key="1">
    <citation type="submission" date="2015-10" db="EMBL/GenBank/DDBJ databases">
        <title>Genomic differences between typical nodule nitrogen-fixing rhizobial strains and those coming from bean seeds.</title>
        <authorList>
            <person name="Peralta H."/>
            <person name="Aguilar-Vera A."/>
            <person name="Diaz R."/>
            <person name="Mora Y."/>
            <person name="Martinez-Batallar G."/>
            <person name="Salazar E."/>
            <person name="Vargas-Lagunas C."/>
            <person name="Encarnacion S."/>
            <person name="Girard L."/>
            <person name="Mora J."/>
        </authorList>
    </citation>
    <scope>NUCLEOTIDE SEQUENCE [LARGE SCALE GENOMIC DNA]</scope>
    <source>
        <strain evidence="2 3">CFNEI 73</strain>
    </source>
</reference>
<gene>
    <name evidence="2" type="ORF">SAMCFNEI73_Ch3607</name>
</gene>
<feature type="region of interest" description="Disordered" evidence="1">
    <location>
        <begin position="1"/>
        <end position="29"/>
    </location>
</feature>
<evidence type="ECO:0000256" key="1">
    <source>
        <dbReference type="SAM" id="MobiDB-lite"/>
    </source>
</evidence>
<dbReference type="KEGG" id="same:SAMCFNEI73_Ch3607"/>
<accession>A0A1L3LS07</accession>
<organism evidence="2 3">
    <name type="scientific">Sinorhizobium americanum</name>
    <dbReference type="NCBI Taxonomy" id="194963"/>
    <lineage>
        <taxon>Bacteria</taxon>
        <taxon>Pseudomonadati</taxon>
        <taxon>Pseudomonadota</taxon>
        <taxon>Alphaproteobacteria</taxon>
        <taxon>Hyphomicrobiales</taxon>
        <taxon>Rhizobiaceae</taxon>
        <taxon>Sinorhizobium/Ensifer group</taxon>
        <taxon>Sinorhizobium</taxon>
    </lineage>
</organism>
<proteinExistence type="predicted"/>
<dbReference type="STRING" id="194963.SAMCFNEI73_Ch3607"/>
<dbReference type="InterPro" id="IPR021252">
    <property type="entry name" value="DUF2794"/>
</dbReference>
<dbReference type="AlphaFoldDB" id="A0A1L3LS07"/>
<keyword evidence="3" id="KW-1185">Reference proteome</keyword>
<name>A0A1L3LS07_9HYPH</name>
<evidence type="ECO:0000313" key="2">
    <source>
        <dbReference type="EMBL" id="APG92857.1"/>
    </source>
</evidence>
<dbReference type="Pfam" id="PF10984">
    <property type="entry name" value="DUF2794"/>
    <property type="match status" value="1"/>
</dbReference>